<dbReference type="Proteomes" id="UP000193467">
    <property type="component" value="Unassembled WGS sequence"/>
</dbReference>
<dbReference type="GO" id="GO:0004222">
    <property type="term" value="F:metalloendopeptidase activity"/>
    <property type="evidence" value="ECO:0007669"/>
    <property type="project" value="InterPro"/>
</dbReference>
<dbReference type="InterPro" id="IPR001915">
    <property type="entry name" value="Peptidase_M48"/>
</dbReference>
<dbReference type="GO" id="GO:0005743">
    <property type="term" value="C:mitochondrial inner membrane"/>
    <property type="evidence" value="ECO:0007669"/>
    <property type="project" value="TreeGrafter"/>
</dbReference>
<keyword evidence="9" id="KW-1133">Transmembrane helix</keyword>
<keyword evidence="7" id="KW-0175">Coiled coil</keyword>
<evidence type="ECO:0000256" key="8">
    <source>
        <dbReference type="SAM" id="MobiDB-lite"/>
    </source>
</evidence>
<evidence type="ECO:0000256" key="9">
    <source>
        <dbReference type="SAM" id="Phobius"/>
    </source>
</evidence>
<keyword evidence="4" id="KW-0378">Hydrolase</keyword>
<reference evidence="11 12" key="1">
    <citation type="submission" date="2016-07" db="EMBL/GenBank/DDBJ databases">
        <title>Pervasive Adenine N6-methylation of Active Genes in Fungi.</title>
        <authorList>
            <consortium name="DOE Joint Genome Institute"/>
            <person name="Mondo S.J."/>
            <person name="Dannebaum R.O."/>
            <person name="Kuo R.C."/>
            <person name="Labutti K."/>
            <person name="Haridas S."/>
            <person name="Kuo A."/>
            <person name="Salamov A."/>
            <person name="Ahrendt S.R."/>
            <person name="Lipzen A."/>
            <person name="Sullivan W."/>
            <person name="Andreopoulos W.B."/>
            <person name="Clum A."/>
            <person name="Lindquist E."/>
            <person name="Daum C."/>
            <person name="Ramamoorthy G.K."/>
            <person name="Gryganskyi A."/>
            <person name="Culley D."/>
            <person name="Magnuson J.K."/>
            <person name="James T.Y."/>
            <person name="O'Malley M.A."/>
            <person name="Stajich J.E."/>
            <person name="Spatafora J.W."/>
            <person name="Visel A."/>
            <person name="Grigoriev I.V."/>
        </authorList>
    </citation>
    <scope>NUCLEOTIDE SEQUENCE [LARGE SCALE GENOMIC DNA]</scope>
    <source>
        <strain evidence="11 12">62-1032</strain>
    </source>
</reference>
<evidence type="ECO:0000256" key="5">
    <source>
        <dbReference type="ARBA" id="ARBA00022833"/>
    </source>
</evidence>
<keyword evidence="9" id="KW-0812">Transmembrane</keyword>
<keyword evidence="2" id="KW-0645">Protease</keyword>
<organism evidence="11 12">
    <name type="scientific">Leucosporidium creatinivorum</name>
    <dbReference type="NCBI Taxonomy" id="106004"/>
    <lineage>
        <taxon>Eukaryota</taxon>
        <taxon>Fungi</taxon>
        <taxon>Dikarya</taxon>
        <taxon>Basidiomycota</taxon>
        <taxon>Pucciniomycotina</taxon>
        <taxon>Microbotryomycetes</taxon>
        <taxon>Leucosporidiales</taxon>
        <taxon>Leucosporidium</taxon>
    </lineage>
</organism>
<evidence type="ECO:0000256" key="6">
    <source>
        <dbReference type="ARBA" id="ARBA00023049"/>
    </source>
</evidence>
<dbReference type="Gene3D" id="3.30.2010.10">
    <property type="entry name" value="Metalloproteases ('zincins'), catalytic domain"/>
    <property type="match status" value="1"/>
</dbReference>
<comment type="caution">
    <text evidence="11">The sequence shown here is derived from an EMBL/GenBank/DDBJ whole genome shotgun (WGS) entry which is preliminary data.</text>
</comment>
<evidence type="ECO:0000256" key="2">
    <source>
        <dbReference type="ARBA" id="ARBA00022670"/>
    </source>
</evidence>
<feature type="transmembrane region" description="Helical" evidence="9">
    <location>
        <begin position="111"/>
        <end position="129"/>
    </location>
</feature>
<gene>
    <name evidence="11" type="ORF">BCR35DRAFT_287855</name>
</gene>
<proteinExistence type="predicted"/>
<dbReference type="PANTHER" id="PTHR22726:SF18">
    <property type="entry name" value="PEPTIDASE M48 DOMAIN-CONTAINING PROTEIN"/>
    <property type="match status" value="1"/>
</dbReference>
<dbReference type="STRING" id="106004.A0A1Y2G2H3"/>
<keyword evidence="12" id="KW-1185">Reference proteome</keyword>
<evidence type="ECO:0000256" key="7">
    <source>
        <dbReference type="SAM" id="Coils"/>
    </source>
</evidence>
<keyword evidence="5" id="KW-0862">Zinc</keyword>
<dbReference type="GO" id="GO:0046872">
    <property type="term" value="F:metal ion binding"/>
    <property type="evidence" value="ECO:0007669"/>
    <property type="project" value="UniProtKB-KW"/>
</dbReference>
<feature type="transmembrane region" description="Helical" evidence="9">
    <location>
        <begin position="141"/>
        <end position="158"/>
    </location>
</feature>
<dbReference type="EMBL" id="MCGR01000005">
    <property type="protein sequence ID" value="ORY89811.1"/>
    <property type="molecule type" value="Genomic_DNA"/>
</dbReference>
<sequence>MLVPRWIGPPTRLLSIHTSSSLPRPLIAPQSLRSSPFNSLRSSPTLVSPFKASTLHSQAAVGSLTAASRPAVSSFPLSSPTRDAGGRRGFSSSARRQDVFFVSVPAFKQGLLVLVRVGLILLPVAWRWGFFRRFPKQAGRLWQLPLLAVLAVIGLGLNQSPRTARWRLLLMSEREELEWSNKKFDEIIMTEEHLLLPPDDPRVAVVKRVCDRLVQTLNDDSPLSCFSYAEMDQTREYQRRKIVPSARTEAAMLWMPETSNPQKRVQRSDWDIFVVDLPKINGFVLPSTDIFLYTGLLSVVEDDENLLAAVLAHEIAHCTERHVTEAMGFMALSGVVFDILRGTAWALTLSFPMIGDLLSAGFTFIDRRVGQRAYSRKLETEADALGLELMAKAGFDPRGAVTLWEILTEVENDVTTTGEHGTITDHIALLRTHPTGEQRLEDLKRHLPQALKLYDKARKEKAAVEAVKSTIKELAAQGESGYKAEQEGRGGTPAGLAGEVV</sequence>
<evidence type="ECO:0000313" key="12">
    <source>
        <dbReference type="Proteomes" id="UP000193467"/>
    </source>
</evidence>
<keyword evidence="6" id="KW-0482">Metalloprotease</keyword>
<comment type="cofactor">
    <cofactor evidence="1">
        <name>Zn(2+)</name>
        <dbReference type="ChEBI" id="CHEBI:29105"/>
    </cofactor>
</comment>
<accession>A0A1Y2G2H3</accession>
<dbReference type="GO" id="GO:0034982">
    <property type="term" value="P:mitochondrial protein processing"/>
    <property type="evidence" value="ECO:0007669"/>
    <property type="project" value="TreeGrafter"/>
</dbReference>
<dbReference type="GO" id="GO:0006515">
    <property type="term" value="P:protein quality control for misfolded or incompletely synthesized proteins"/>
    <property type="evidence" value="ECO:0007669"/>
    <property type="project" value="TreeGrafter"/>
</dbReference>
<feature type="region of interest" description="Disordered" evidence="8">
    <location>
        <begin position="478"/>
        <end position="501"/>
    </location>
</feature>
<keyword evidence="3" id="KW-0479">Metal-binding</keyword>
<dbReference type="CDD" id="cd07331">
    <property type="entry name" value="M48C_Oma1_like"/>
    <property type="match status" value="1"/>
</dbReference>
<evidence type="ECO:0000313" key="11">
    <source>
        <dbReference type="EMBL" id="ORY89811.1"/>
    </source>
</evidence>
<keyword evidence="9" id="KW-0472">Membrane</keyword>
<dbReference type="PANTHER" id="PTHR22726">
    <property type="entry name" value="METALLOENDOPEPTIDASE OMA1"/>
    <property type="match status" value="1"/>
</dbReference>
<dbReference type="OrthoDB" id="7464992at2759"/>
<dbReference type="InterPro" id="IPR051156">
    <property type="entry name" value="Mito/Outer_Membr_Metalloprot"/>
</dbReference>
<dbReference type="Pfam" id="PF01435">
    <property type="entry name" value="Peptidase_M48"/>
    <property type="match status" value="1"/>
</dbReference>
<evidence type="ECO:0000259" key="10">
    <source>
        <dbReference type="Pfam" id="PF01435"/>
    </source>
</evidence>
<evidence type="ECO:0000256" key="3">
    <source>
        <dbReference type="ARBA" id="ARBA00022723"/>
    </source>
</evidence>
<name>A0A1Y2G2H3_9BASI</name>
<evidence type="ECO:0000256" key="4">
    <source>
        <dbReference type="ARBA" id="ARBA00022801"/>
    </source>
</evidence>
<evidence type="ECO:0000256" key="1">
    <source>
        <dbReference type="ARBA" id="ARBA00001947"/>
    </source>
</evidence>
<feature type="coiled-coil region" evidence="7">
    <location>
        <begin position="440"/>
        <end position="477"/>
    </location>
</feature>
<dbReference type="InParanoid" id="A0A1Y2G2H3"/>
<protein>
    <submittedName>
        <fullName evidence="11">Peptidase family M48-domain-containing protein</fullName>
    </submittedName>
</protein>
<feature type="domain" description="Peptidase M48" evidence="10">
    <location>
        <begin position="266"/>
        <end position="445"/>
    </location>
</feature>
<dbReference type="AlphaFoldDB" id="A0A1Y2G2H3"/>
<feature type="region of interest" description="Disordered" evidence="8">
    <location>
        <begin position="71"/>
        <end position="90"/>
    </location>
</feature>